<evidence type="ECO:0000313" key="5">
    <source>
        <dbReference type="Proteomes" id="UP000001962"/>
    </source>
</evidence>
<dbReference type="Pfam" id="PF13481">
    <property type="entry name" value="AAA_25"/>
    <property type="match status" value="1"/>
</dbReference>
<sequence length="667" mass="73095">MRLVNENAPAGGQPAKGANVSGRLNGNYSSTDTAAHLAENGIPVFPVNLSEPNADGKREKTPLTKHGHLDATTDAETVRQWWRRWPKAIPAVPTGKASGIDALDVDPDGYEWAAEHSDSLMMAQRIHHTERGKHYLFRHTDGVRNSNGKISAGIDVRGEGGWIVWWPAKGLEAHGELADVSDAPEALADLMRGVRSSTERDSAPVAADGAVIPEGQRDSTLTREAGRLRRYGYSESEMLAALHAINSHRCQPPLDADQVEKIARSVGRYDPAHEFTPDSDEPASPEPFDLVAASVGDLIRTPPPPRRWLVHERLPLDVVALLAAAGGTGKSMATLQLAVSTATGWPWFDMEISEPGAVLMVSAEDDRDEIHRRLSVVLEHYADDADPFAVDAFSEYHDQLERRLFILDRVGEDNRLTAKIDRETLRTGFANRVIATAEAMPEPPVMIVLDPLSRFDGGDPNDNSDGTRLIEAAEHIRKATRATVLLPHHVAKSSMKDSSAGQEAVRGASGLVDGARWVGLMRGMNDEDAKEHGISEDDAGRYVRFNTPKANYSAPWPGLWLERRKGGVLAATHLKPQKLANKERKADAEYQEVVRRITKLLQDKGAMPKRRIEDEWGGTTNVLKAGQKRVRDTIHRALDEGHLVVQTTGEGKEVIGVPDAWLERAGQ</sequence>
<dbReference type="GO" id="GO:0004386">
    <property type="term" value="F:helicase activity"/>
    <property type="evidence" value="ECO:0007669"/>
    <property type="project" value="UniProtKB-KW"/>
</dbReference>
<dbReference type="KEGG" id="aeh:Mlg_0791"/>
<dbReference type="HOGENOM" id="CLU_411433_0_0_6"/>
<dbReference type="eggNOG" id="COG3598">
    <property type="taxonomic scope" value="Bacteria"/>
</dbReference>
<feature type="region of interest" description="Disordered" evidence="1">
    <location>
        <begin position="1"/>
        <end position="27"/>
    </location>
</feature>
<evidence type="ECO:0000256" key="1">
    <source>
        <dbReference type="SAM" id="MobiDB-lite"/>
    </source>
</evidence>
<dbReference type="RefSeq" id="WP_011628540.1">
    <property type="nucleotide sequence ID" value="NC_008340.1"/>
</dbReference>
<evidence type="ECO:0000259" key="2">
    <source>
        <dbReference type="SMART" id="SM00942"/>
    </source>
</evidence>
<dbReference type="SUPFAM" id="SSF52540">
    <property type="entry name" value="P-loop containing nucleoside triphosphate hydrolases"/>
    <property type="match status" value="1"/>
</dbReference>
<accession>Q0AAJ2</accession>
<feature type="domain" description="DNA primase/polymerase bifunctional N-terminal" evidence="3">
    <location>
        <begin position="34"/>
        <end position="187"/>
    </location>
</feature>
<dbReference type="InterPro" id="IPR027417">
    <property type="entry name" value="P-loop_NTPase"/>
</dbReference>
<keyword evidence="4" id="KW-0347">Helicase</keyword>
<dbReference type="CDD" id="cd01125">
    <property type="entry name" value="RepA_RSF1010_like"/>
    <property type="match status" value="1"/>
</dbReference>
<organism evidence="4 5">
    <name type="scientific">Alkalilimnicola ehrlichii (strain ATCC BAA-1101 / DSM 17681 / MLHE-1)</name>
    <dbReference type="NCBI Taxonomy" id="187272"/>
    <lineage>
        <taxon>Bacteria</taxon>
        <taxon>Pseudomonadati</taxon>
        <taxon>Pseudomonadota</taxon>
        <taxon>Gammaproteobacteria</taxon>
        <taxon>Chromatiales</taxon>
        <taxon>Ectothiorhodospiraceae</taxon>
        <taxon>Alkalilimnicola</taxon>
    </lineage>
</organism>
<dbReference type="Pfam" id="PF09250">
    <property type="entry name" value="Prim-Pol"/>
    <property type="match status" value="1"/>
</dbReference>
<feature type="domain" description="Primase C-terminal 1" evidence="2">
    <location>
        <begin position="206"/>
        <end position="272"/>
    </location>
</feature>
<keyword evidence="4" id="KW-0378">Hydrolase</keyword>
<evidence type="ECO:0000313" key="4">
    <source>
        <dbReference type="EMBL" id="ABI56145.1"/>
    </source>
</evidence>
<evidence type="ECO:0000259" key="3">
    <source>
        <dbReference type="SMART" id="SM00943"/>
    </source>
</evidence>
<keyword evidence="4" id="KW-0547">Nucleotide-binding</keyword>
<dbReference type="Gene3D" id="3.40.50.300">
    <property type="entry name" value="P-loop containing nucleotide triphosphate hydrolases"/>
    <property type="match status" value="1"/>
</dbReference>
<protein>
    <submittedName>
        <fullName evidence="4">Plasmid and phage replicative helicase / plasmid and phage DNA primase</fullName>
    </submittedName>
</protein>
<dbReference type="InterPro" id="IPR015330">
    <property type="entry name" value="DNA_primase/pol_bifunc_N"/>
</dbReference>
<dbReference type="CDD" id="cd04859">
    <property type="entry name" value="Prim_Pol"/>
    <property type="match status" value="1"/>
</dbReference>
<dbReference type="Pfam" id="PF08708">
    <property type="entry name" value="PriCT_1"/>
    <property type="match status" value="1"/>
</dbReference>
<feature type="compositionally biased region" description="Basic and acidic residues" evidence="1">
    <location>
        <begin position="54"/>
        <end position="65"/>
    </location>
</feature>
<dbReference type="EMBL" id="CP000453">
    <property type="protein sequence ID" value="ABI56145.1"/>
    <property type="molecule type" value="Genomic_DNA"/>
</dbReference>
<dbReference type="SMART" id="SM00943">
    <property type="entry name" value="Prim-Pol"/>
    <property type="match status" value="1"/>
</dbReference>
<dbReference type="SUPFAM" id="SSF56747">
    <property type="entry name" value="Prim-pol domain"/>
    <property type="match status" value="1"/>
</dbReference>
<dbReference type="Proteomes" id="UP000001962">
    <property type="component" value="Chromosome"/>
</dbReference>
<proteinExistence type="predicted"/>
<dbReference type="InterPro" id="IPR038724">
    <property type="entry name" value="RepA"/>
</dbReference>
<reference evidence="5" key="1">
    <citation type="submission" date="2006-08" db="EMBL/GenBank/DDBJ databases">
        <title>Complete sequence of Alkalilimnicola ehrilichei MLHE-1.</title>
        <authorList>
            <person name="Copeland A."/>
            <person name="Lucas S."/>
            <person name="Lapidus A."/>
            <person name="Barry K."/>
            <person name="Detter J.C."/>
            <person name="Glavina del Rio T."/>
            <person name="Hammon N."/>
            <person name="Israni S."/>
            <person name="Dalin E."/>
            <person name="Tice H."/>
            <person name="Pitluck S."/>
            <person name="Sims D."/>
            <person name="Brettin T."/>
            <person name="Bruce D."/>
            <person name="Han C."/>
            <person name="Tapia R."/>
            <person name="Gilna P."/>
            <person name="Schmutz J."/>
            <person name="Larimer F."/>
            <person name="Land M."/>
            <person name="Hauser L."/>
            <person name="Kyrpides N."/>
            <person name="Mikhailova N."/>
            <person name="Oremland R.S."/>
            <person name="Hoeft S.E."/>
            <person name="Switzer-Blum J."/>
            <person name="Kulp T."/>
            <person name="King G."/>
            <person name="Tabita R."/>
            <person name="Witte B."/>
            <person name="Santini J.M."/>
            <person name="Basu P."/>
            <person name="Hollibaugh J.T."/>
            <person name="Xie G."/>
            <person name="Stolz J.F."/>
            <person name="Richardson P."/>
        </authorList>
    </citation>
    <scope>NUCLEOTIDE SEQUENCE [LARGE SCALE GENOMIC DNA]</scope>
    <source>
        <strain evidence="5">ATCC BAA-1101 / DSM 17681 / MLHE-1</strain>
    </source>
</reference>
<dbReference type="InterPro" id="IPR014820">
    <property type="entry name" value="PriCT_1"/>
</dbReference>
<dbReference type="SMART" id="SM00942">
    <property type="entry name" value="PriCT_1"/>
    <property type="match status" value="1"/>
</dbReference>
<keyword evidence="5" id="KW-1185">Reference proteome</keyword>
<gene>
    <name evidence="4" type="ordered locus">Mlg_0791</name>
</gene>
<keyword evidence="4" id="KW-0067">ATP-binding</keyword>
<dbReference type="OrthoDB" id="8477405at2"/>
<name>Q0AAJ2_ALKEH</name>
<feature type="region of interest" description="Disordered" evidence="1">
    <location>
        <begin position="46"/>
        <end position="65"/>
    </location>
</feature>
<dbReference type="AlphaFoldDB" id="Q0AAJ2"/>